<accession>A0ABY8Q8L7</accession>
<dbReference type="RefSeq" id="WP_281468308.1">
    <property type="nucleotide sequence ID" value="NZ_CP124535.1"/>
</dbReference>
<dbReference type="EC" id="2.1.1.-" evidence="4"/>
<dbReference type="InterPro" id="IPR036414">
    <property type="entry name" value="YaeB_N_sf"/>
</dbReference>
<dbReference type="Gene3D" id="2.40.30.70">
    <property type="entry name" value="YaeB-like"/>
    <property type="match status" value="1"/>
</dbReference>
<dbReference type="InterPro" id="IPR040372">
    <property type="entry name" value="YaeB-like"/>
</dbReference>
<feature type="domain" description="TsaA-like" evidence="3">
    <location>
        <begin position="27"/>
        <end position="161"/>
    </location>
</feature>
<protein>
    <submittedName>
        <fullName evidence="4">TrmO family methyltransferase</fullName>
        <ecNumber evidence="4">2.1.1.-</ecNumber>
    </submittedName>
</protein>
<dbReference type="PANTHER" id="PTHR12818:SF0">
    <property type="entry name" value="TRNA (ADENINE(37)-N6)-METHYLTRANSFERASE"/>
    <property type="match status" value="1"/>
</dbReference>
<dbReference type="SUPFAM" id="SSF118196">
    <property type="entry name" value="YaeB-like"/>
    <property type="match status" value="1"/>
</dbReference>
<keyword evidence="4" id="KW-0808">Transferase</keyword>
<evidence type="ECO:0000259" key="3">
    <source>
        <dbReference type="PROSITE" id="PS51668"/>
    </source>
</evidence>
<dbReference type="PROSITE" id="PS51668">
    <property type="entry name" value="TSAA_2"/>
    <property type="match status" value="1"/>
</dbReference>
<sequence length="161" mass="17284">MAHPDDPIRPGEQRLFPDPATQHDATLAFIGHVRSPWSAEDSPKNIAEARARATPARLEIDLPYRPALQGLSPGDAVILLYWTGGARRDLAVQSPRHRPAPTGTFALRSPARPNPIALGVVRLLSIDLTTGRVGIDATDAFDGTPLLDIKPFIPGVDIPPA</sequence>
<evidence type="ECO:0000313" key="4">
    <source>
        <dbReference type="EMBL" id="WGV17218.1"/>
    </source>
</evidence>
<gene>
    <name evidence="4" type="ORF">QF092_05275</name>
</gene>
<dbReference type="GO" id="GO:0008168">
    <property type="term" value="F:methyltransferase activity"/>
    <property type="evidence" value="ECO:0007669"/>
    <property type="project" value="UniProtKB-KW"/>
</dbReference>
<dbReference type="PANTHER" id="PTHR12818">
    <property type="entry name" value="TRNA (ADENINE(37)-N6)-METHYLTRANSFERASE"/>
    <property type="match status" value="1"/>
</dbReference>
<keyword evidence="4" id="KW-0489">Methyltransferase</keyword>
<dbReference type="InterPro" id="IPR023370">
    <property type="entry name" value="TrmO-like_N"/>
</dbReference>
<evidence type="ECO:0000313" key="5">
    <source>
        <dbReference type="Proteomes" id="UP001230978"/>
    </source>
</evidence>
<organism evidence="4 5">
    <name type="scientific">Fuscovulum ytuae</name>
    <dbReference type="NCBI Taxonomy" id="3042299"/>
    <lineage>
        <taxon>Bacteria</taxon>
        <taxon>Pseudomonadati</taxon>
        <taxon>Pseudomonadota</taxon>
        <taxon>Alphaproteobacteria</taxon>
        <taxon>Rhodobacterales</taxon>
        <taxon>Paracoccaceae</taxon>
        <taxon>Fuscovulum</taxon>
    </lineage>
</organism>
<name>A0ABY8Q8L7_9RHOB</name>
<evidence type="ECO:0000256" key="1">
    <source>
        <dbReference type="ARBA" id="ARBA00022691"/>
    </source>
</evidence>
<dbReference type="Pfam" id="PF01980">
    <property type="entry name" value="TrmO_N"/>
    <property type="match status" value="1"/>
</dbReference>
<comment type="similarity">
    <text evidence="2">Belongs to the tRNA methyltransferase O family.</text>
</comment>
<dbReference type="GO" id="GO:0032259">
    <property type="term" value="P:methylation"/>
    <property type="evidence" value="ECO:0007669"/>
    <property type="project" value="UniProtKB-KW"/>
</dbReference>
<dbReference type="EMBL" id="CP124535">
    <property type="protein sequence ID" value="WGV17218.1"/>
    <property type="molecule type" value="Genomic_DNA"/>
</dbReference>
<evidence type="ECO:0000256" key="2">
    <source>
        <dbReference type="ARBA" id="ARBA00033753"/>
    </source>
</evidence>
<keyword evidence="1" id="KW-0949">S-adenosyl-L-methionine</keyword>
<reference evidence="4 5" key="1">
    <citation type="submission" date="2023-04" db="EMBL/GenBank/DDBJ databases">
        <title>YMD61, complete Genome.</title>
        <authorList>
            <person name="Zhang J."/>
        </authorList>
    </citation>
    <scope>NUCLEOTIDE SEQUENCE [LARGE SCALE GENOMIC DNA]</scope>
    <source>
        <strain evidence="4 5">YMD61</strain>
    </source>
</reference>
<dbReference type="Proteomes" id="UP001230978">
    <property type="component" value="Chromosome"/>
</dbReference>
<proteinExistence type="inferred from homology"/>
<keyword evidence="5" id="KW-1185">Reference proteome</keyword>
<dbReference type="InterPro" id="IPR036413">
    <property type="entry name" value="YaeB-like_sf"/>
</dbReference>